<dbReference type="HOGENOM" id="CLU_1283335_0_0_1"/>
<protein>
    <submittedName>
        <fullName evidence="1">Uncharacterized protein</fullName>
    </submittedName>
</protein>
<proteinExistence type="predicted"/>
<evidence type="ECO:0000313" key="1">
    <source>
        <dbReference type="EMBL" id="KDR85692.1"/>
    </source>
</evidence>
<organism evidence="1 2">
    <name type="scientific">Galerina marginata (strain CBS 339.88)</name>
    <dbReference type="NCBI Taxonomy" id="685588"/>
    <lineage>
        <taxon>Eukaryota</taxon>
        <taxon>Fungi</taxon>
        <taxon>Dikarya</taxon>
        <taxon>Basidiomycota</taxon>
        <taxon>Agaricomycotina</taxon>
        <taxon>Agaricomycetes</taxon>
        <taxon>Agaricomycetidae</taxon>
        <taxon>Agaricales</taxon>
        <taxon>Agaricineae</taxon>
        <taxon>Strophariaceae</taxon>
        <taxon>Galerina</taxon>
    </lineage>
</organism>
<reference evidence="2" key="1">
    <citation type="journal article" date="2014" name="Proc. Natl. Acad. Sci. U.S.A.">
        <title>Extensive sampling of basidiomycete genomes demonstrates inadequacy of the white-rot/brown-rot paradigm for wood decay fungi.</title>
        <authorList>
            <person name="Riley R."/>
            <person name="Salamov A.A."/>
            <person name="Brown D.W."/>
            <person name="Nagy L.G."/>
            <person name="Floudas D."/>
            <person name="Held B.W."/>
            <person name="Levasseur A."/>
            <person name="Lombard V."/>
            <person name="Morin E."/>
            <person name="Otillar R."/>
            <person name="Lindquist E.A."/>
            <person name="Sun H."/>
            <person name="LaButti K.M."/>
            <person name="Schmutz J."/>
            <person name="Jabbour D."/>
            <person name="Luo H."/>
            <person name="Baker S.E."/>
            <person name="Pisabarro A.G."/>
            <person name="Walton J.D."/>
            <person name="Blanchette R.A."/>
            <person name="Henrissat B."/>
            <person name="Martin F."/>
            <person name="Cullen D."/>
            <person name="Hibbett D.S."/>
            <person name="Grigoriev I.V."/>
        </authorList>
    </citation>
    <scope>NUCLEOTIDE SEQUENCE [LARGE SCALE GENOMIC DNA]</scope>
    <source>
        <strain evidence="2">CBS 339.88</strain>
    </source>
</reference>
<accession>A0A067TTN2</accession>
<evidence type="ECO:0000313" key="2">
    <source>
        <dbReference type="Proteomes" id="UP000027222"/>
    </source>
</evidence>
<gene>
    <name evidence="1" type="ORF">GALMADRAFT_381823</name>
</gene>
<dbReference type="AlphaFoldDB" id="A0A067TTN2"/>
<sequence length="215" mass="24252">MAAINPEDCEHSDDSDSEDCDCDVQRTFKFGTCFAGALDDMEEEDITIALKDLGKVTGVDCIRSSMQRPRQMSDFHELLGSARVILEKCDPAWRHSDQEDFRAQWKVIPTVLLAVEDDSLDLKDMQPLERSFLDLYSSALTGFNNSFMGRTVFLVTPESKALPTMSRREKAVKERAVQRNMDAIRAIAEKASMICSKHKRSMAGTYPLNYLLSLP</sequence>
<dbReference type="EMBL" id="KL142367">
    <property type="protein sequence ID" value="KDR85692.1"/>
    <property type="molecule type" value="Genomic_DNA"/>
</dbReference>
<name>A0A067TTN2_GALM3</name>
<dbReference type="Proteomes" id="UP000027222">
    <property type="component" value="Unassembled WGS sequence"/>
</dbReference>
<keyword evidence="2" id="KW-1185">Reference proteome</keyword>